<gene>
    <name evidence="1" type="ORF">HNQ38_001056</name>
</gene>
<organism evidence="1 2">
    <name type="scientific">Desulfovibrio intestinalis</name>
    <dbReference type="NCBI Taxonomy" id="58621"/>
    <lineage>
        <taxon>Bacteria</taxon>
        <taxon>Pseudomonadati</taxon>
        <taxon>Thermodesulfobacteriota</taxon>
        <taxon>Desulfovibrionia</taxon>
        <taxon>Desulfovibrionales</taxon>
        <taxon>Desulfovibrionaceae</taxon>
        <taxon>Desulfovibrio</taxon>
    </lineage>
</organism>
<evidence type="ECO:0000313" key="1">
    <source>
        <dbReference type="EMBL" id="MBB5142977.1"/>
    </source>
</evidence>
<dbReference type="AlphaFoldDB" id="A0A7W8C218"/>
<proteinExistence type="predicted"/>
<keyword evidence="2" id="KW-1185">Reference proteome</keyword>
<dbReference type="EMBL" id="JACHGO010000002">
    <property type="protein sequence ID" value="MBB5142977.1"/>
    <property type="molecule type" value="Genomic_DNA"/>
</dbReference>
<comment type="caution">
    <text evidence="1">The sequence shown here is derived from an EMBL/GenBank/DDBJ whole genome shotgun (WGS) entry which is preliminary data.</text>
</comment>
<sequence>MPPGSLFYSGSYENVVPTIFIFRQPCSYNSRSIRDLKNVSLLG</sequence>
<evidence type="ECO:0000313" key="2">
    <source>
        <dbReference type="Proteomes" id="UP000539075"/>
    </source>
</evidence>
<name>A0A7W8C218_9BACT</name>
<accession>A0A7W8C218</accession>
<reference evidence="1 2" key="1">
    <citation type="submission" date="2020-08" db="EMBL/GenBank/DDBJ databases">
        <title>Genomic Encyclopedia of Type Strains, Phase IV (KMG-IV): sequencing the most valuable type-strain genomes for metagenomic binning, comparative biology and taxonomic classification.</title>
        <authorList>
            <person name="Goeker M."/>
        </authorList>
    </citation>
    <scope>NUCLEOTIDE SEQUENCE [LARGE SCALE GENOMIC DNA]</scope>
    <source>
        <strain evidence="1 2">DSM 11275</strain>
    </source>
</reference>
<dbReference type="Proteomes" id="UP000539075">
    <property type="component" value="Unassembled WGS sequence"/>
</dbReference>
<protein>
    <submittedName>
        <fullName evidence="1">Uncharacterized protein</fullName>
    </submittedName>
</protein>